<evidence type="ECO:0000313" key="1">
    <source>
        <dbReference type="EMBL" id="OGK02695.1"/>
    </source>
</evidence>
<dbReference type="InterPro" id="IPR053161">
    <property type="entry name" value="Ulvan_degrading_GH"/>
</dbReference>
<dbReference type="PANTHER" id="PTHR36848">
    <property type="entry name" value="DNA-BINDING PROTEIN (PUTATIVE SECRETED PROTEIN)-RELATED"/>
    <property type="match status" value="1"/>
</dbReference>
<name>A0A1F7F7Q7_UNCRA</name>
<evidence type="ECO:0000313" key="2">
    <source>
        <dbReference type="Proteomes" id="UP000179243"/>
    </source>
</evidence>
<accession>A0A1F7F7Q7</accession>
<evidence type="ECO:0008006" key="3">
    <source>
        <dbReference type="Google" id="ProtNLM"/>
    </source>
</evidence>
<gene>
    <name evidence="1" type="ORF">A2519_09530</name>
</gene>
<dbReference type="EMBL" id="MFYX01000103">
    <property type="protein sequence ID" value="OGK02695.1"/>
    <property type="molecule type" value="Genomic_DNA"/>
</dbReference>
<dbReference type="Proteomes" id="UP000179243">
    <property type="component" value="Unassembled WGS sequence"/>
</dbReference>
<comment type="caution">
    <text evidence="1">The sequence shown here is derived from an EMBL/GenBank/DDBJ whole genome shotgun (WGS) entry which is preliminary data.</text>
</comment>
<sequence>MTRGAEVRDLLVIHPIESAWLHCRAGWEEEEAVKRLNASLVTMRDTLLSAHIDFDYGEEEVLGRHGRVRMGKTGPEFLVNKARYTAVLVPQMETIRNSTLALLRAFRKAGGLVVFAGKPPELVDAVASDEAALCAAACAMAPANGPGLAAAVKPAQRISIADKEGKEAAAVLYLLREDADAQYLFICNTSLSQGQMDPDVYEEVMTRDRKERYPGLVVKGFAGCQGHPLELDPDTGAVYAADAEPARGEWKIFTNLPMLGSRLFIAPKKPGKTAYQPREQVRIIRTQPLPESYQVQLSECNCLVLDRPAYTIGKKSFPAPEEILRIDKKVRDALGIRHRGGAMKQPWAQEKPARPRSVPIVLDYEFEAHALPGGDLFLAIERPEKFAIQINGTTLDTDAECGWWVDLSLRKIPIDPGCVRLGKNCITLRLDYEETFSGLEIVYLLGNFSAQISGTALSLGAPVSALNIGDWTAQGLAFYSGSVSYCAKVSRNFGPDERVVAAIPDYRGVAVRVIVNGKPAGLVAWEPHSVDITDFLDAEINDVRIEVVGHRRNSHGPHHHKEKWPKWTGPSEYQATDEDWFEGYNLVPCGLMQAPELRICGKE</sequence>
<organism evidence="1 2">
    <name type="scientific">Candidatus Raymondbacteria bacterium RIFOXYD12_FULL_49_13</name>
    <dbReference type="NCBI Taxonomy" id="1817890"/>
    <lineage>
        <taxon>Bacteria</taxon>
        <taxon>Raymondiibacteriota</taxon>
    </lineage>
</organism>
<protein>
    <recommendedName>
        <fullName evidence="3">Glycosyl hydrolases family 2 sugar binding domain-containing protein</fullName>
    </recommendedName>
</protein>
<dbReference type="AlphaFoldDB" id="A0A1F7F7Q7"/>
<reference evidence="1 2" key="1">
    <citation type="journal article" date="2016" name="Nat. Commun.">
        <title>Thousands of microbial genomes shed light on interconnected biogeochemical processes in an aquifer system.</title>
        <authorList>
            <person name="Anantharaman K."/>
            <person name="Brown C.T."/>
            <person name="Hug L.A."/>
            <person name="Sharon I."/>
            <person name="Castelle C.J."/>
            <person name="Probst A.J."/>
            <person name="Thomas B.C."/>
            <person name="Singh A."/>
            <person name="Wilkins M.J."/>
            <person name="Karaoz U."/>
            <person name="Brodie E.L."/>
            <person name="Williams K.H."/>
            <person name="Hubbard S.S."/>
            <person name="Banfield J.F."/>
        </authorList>
    </citation>
    <scope>NUCLEOTIDE SEQUENCE [LARGE SCALE GENOMIC DNA]</scope>
</reference>
<proteinExistence type="predicted"/>
<dbReference type="PANTHER" id="PTHR36848:SF2">
    <property type="entry name" value="SECRETED PROTEIN"/>
    <property type="match status" value="1"/>
</dbReference>